<evidence type="ECO:0000313" key="7">
    <source>
        <dbReference type="EMBL" id="TDT34060.1"/>
    </source>
</evidence>
<feature type="transmembrane region" description="Helical" evidence="5">
    <location>
        <begin position="125"/>
        <end position="144"/>
    </location>
</feature>
<keyword evidence="2 5" id="KW-0812">Transmembrane</keyword>
<protein>
    <submittedName>
        <fullName evidence="7">Putative MFS family arabinose efflux permease</fullName>
    </submittedName>
</protein>
<evidence type="ECO:0000256" key="3">
    <source>
        <dbReference type="ARBA" id="ARBA00022989"/>
    </source>
</evidence>
<evidence type="ECO:0000259" key="6">
    <source>
        <dbReference type="PROSITE" id="PS50850"/>
    </source>
</evidence>
<dbReference type="Pfam" id="PF07690">
    <property type="entry name" value="MFS_1"/>
    <property type="match status" value="1"/>
</dbReference>
<feature type="transmembrane region" description="Helical" evidence="5">
    <location>
        <begin position="40"/>
        <end position="58"/>
    </location>
</feature>
<feature type="transmembrane region" description="Helical" evidence="5">
    <location>
        <begin position="96"/>
        <end position="118"/>
    </location>
</feature>
<dbReference type="InterPro" id="IPR020846">
    <property type="entry name" value="MFS_dom"/>
</dbReference>
<evidence type="ECO:0000313" key="8">
    <source>
        <dbReference type="Proteomes" id="UP000295371"/>
    </source>
</evidence>
<sequence length="418" mass="41914">MLAVVLSAQFVIPLSIAGSAVALPQIGAELGFHPVGLPGVVNGFNLAFALCTVVWGVASDRIGHTRSFRIGVGLAALGSAVSAVAGNLLLLDLARVIAGIGAAAVLTGAAPIINALFSGAARSRAFALFGTVNGLGLAAGPFLSGVLLTIAGWRAIFVAHALVLLLALAASGRIPSSSRQPAASRARLFDFGALRSHRFLAMTIVPVAGAIGFVCLLIYLPSALHAVHEVQPGTAGSMLLIMTIPVLVAPAAVHRLRAAVPISTTTVVVLSLLCLLFGAAGMLLLRAELPLAVLVVPMILLGPGFGLPLGFVDAEALAAVPPERAGAAAGVLNLFRIGAEAIFVALFAGVVTTKITAILPAPVGEAVAGGAFGQPAVYQQGWAVAVGISLGLLVVCLIGFVVASIGAARISPAAARTR</sequence>
<evidence type="ECO:0000256" key="1">
    <source>
        <dbReference type="ARBA" id="ARBA00004651"/>
    </source>
</evidence>
<keyword evidence="8" id="KW-1185">Reference proteome</keyword>
<feature type="transmembrane region" description="Helical" evidence="5">
    <location>
        <begin position="381"/>
        <end position="408"/>
    </location>
</feature>
<dbReference type="GO" id="GO:0022857">
    <property type="term" value="F:transmembrane transporter activity"/>
    <property type="evidence" value="ECO:0007669"/>
    <property type="project" value="InterPro"/>
</dbReference>
<feature type="transmembrane region" description="Helical" evidence="5">
    <location>
        <begin position="70"/>
        <end position="90"/>
    </location>
</feature>
<dbReference type="Gene3D" id="1.20.1720.10">
    <property type="entry name" value="Multidrug resistance protein D"/>
    <property type="match status" value="1"/>
</dbReference>
<dbReference type="InterPro" id="IPR011701">
    <property type="entry name" value="MFS"/>
</dbReference>
<dbReference type="SUPFAM" id="SSF103473">
    <property type="entry name" value="MFS general substrate transporter"/>
    <property type="match status" value="1"/>
</dbReference>
<dbReference type="AlphaFoldDB" id="A0A4R7J971"/>
<evidence type="ECO:0000256" key="4">
    <source>
        <dbReference type="ARBA" id="ARBA00023136"/>
    </source>
</evidence>
<dbReference type="GO" id="GO:0005886">
    <property type="term" value="C:plasma membrane"/>
    <property type="evidence" value="ECO:0007669"/>
    <property type="project" value="UniProtKB-SubCell"/>
</dbReference>
<feature type="transmembrane region" description="Helical" evidence="5">
    <location>
        <begin position="199"/>
        <end position="220"/>
    </location>
</feature>
<accession>A0A4R7J971</accession>
<dbReference type="InterPro" id="IPR036259">
    <property type="entry name" value="MFS_trans_sf"/>
</dbReference>
<evidence type="ECO:0000256" key="5">
    <source>
        <dbReference type="SAM" id="Phobius"/>
    </source>
</evidence>
<gene>
    <name evidence="7" type="ORF">CLV29_1707</name>
</gene>
<dbReference type="PRINTS" id="PR01036">
    <property type="entry name" value="TCRTETB"/>
</dbReference>
<feature type="transmembrane region" description="Helical" evidence="5">
    <location>
        <begin position="265"/>
        <end position="285"/>
    </location>
</feature>
<dbReference type="PROSITE" id="PS50850">
    <property type="entry name" value="MFS"/>
    <property type="match status" value="1"/>
</dbReference>
<name>A0A4R7J971_9ACTN</name>
<organism evidence="7 8">
    <name type="scientific">Naumannella halotolerans</name>
    <dbReference type="NCBI Taxonomy" id="993414"/>
    <lineage>
        <taxon>Bacteria</taxon>
        <taxon>Bacillati</taxon>
        <taxon>Actinomycetota</taxon>
        <taxon>Actinomycetes</taxon>
        <taxon>Propionibacteriales</taxon>
        <taxon>Propionibacteriaceae</taxon>
        <taxon>Naumannella</taxon>
    </lineage>
</organism>
<comment type="subcellular location">
    <subcellularLocation>
        <location evidence="1">Cell membrane</location>
        <topology evidence="1">Multi-pass membrane protein</topology>
    </subcellularLocation>
</comment>
<feature type="transmembrane region" description="Helical" evidence="5">
    <location>
        <begin position="150"/>
        <end position="170"/>
    </location>
</feature>
<feature type="transmembrane region" description="Helical" evidence="5">
    <location>
        <begin position="232"/>
        <end position="253"/>
    </location>
</feature>
<dbReference type="Proteomes" id="UP000295371">
    <property type="component" value="Unassembled WGS sequence"/>
</dbReference>
<dbReference type="EMBL" id="SOAW01000001">
    <property type="protein sequence ID" value="TDT34060.1"/>
    <property type="molecule type" value="Genomic_DNA"/>
</dbReference>
<proteinExistence type="predicted"/>
<comment type="caution">
    <text evidence="7">The sequence shown here is derived from an EMBL/GenBank/DDBJ whole genome shotgun (WGS) entry which is preliminary data.</text>
</comment>
<dbReference type="PANTHER" id="PTHR42718">
    <property type="entry name" value="MAJOR FACILITATOR SUPERFAMILY MULTIDRUG TRANSPORTER MFSC"/>
    <property type="match status" value="1"/>
</dbReference>
<dbReference type="PANTHER" id="PTHR42718:SF39">
    <property type="entry name" value="ACTINORHODIN TRANSPORTER-RELATED"/>
    <property type="match status" value="1"/>
</dbReference>
<dbReference type="CDD" id="cd17321">
    <property type="entry name" value="MFS_MMR_MDR_like"/>
    <property type="match status" value="1"/>
</dbReference>
<reference evidence="7 8" key="1">
    <citation type="submission" date="2019-03" db="EMBL/GenBank/DDBJ databases">
        <title>Genomic Encyclopedia of Archaeal and Bacterial Type Strains, Phase II (KMG-II): from individual species to whole genera.</title>
        <authorList>
            <person name="Goeker M."/>
        </authorList>
    </citation>
    <scope>NUCLEOTIDE SEQUENCE [LARGE SCALE GENOMIC DNA]</scope>
    <source>
        <strain evidence="7 8">DSM 24323</strain>
    </source>
</reference>
<feature type="transmembrane region" description="Helical" evidence="5">
    <location>
        <begin position="291"/>
        <end position="312"/>
    </location>
</feature>
<feature type="transmembrane region" description="Helical" evidence="5">
    <location>
        <begin position="341"/>
        <end position="361"/>
    </location>
</feature>
<feature type="domain" description="Major facilitator superfamily (MFS) profile" evidence="6">
    <location>
        <begin position="1"/>
        <end position="411"/>
    </location>
</feature>
<evidence type="ECO:0000256" key="2">
    <source>
        <dbReference type="ARBA" id="ARBA00022692"/>
    </source>
</evidence>
<keyword evidence="3 5" id="KW-1133">Transmembrane helix</keyword>
<keyword evidence="4 5" id="KW-0472">Membrane</keyword>